<evidence type="ECO:0000256" key="10">
    <source>
        <dbReference type="ARBA" id="ARBA00048237"/>
    </source>
</evidence>
<dbReference type="STRING" id="1230097.A0A423XGC4"/>
<dbReference type="InterPro" id="IPR013785">
    <property type="entry name" value="Aldolase_TIM"/>
</dbReference>
<comment type="catalytic activity">
    <reaction evidence="10">
        <text>acetyl-CoA + n malonyl-CoA + 2n NADPH + 4n H(+) = a long-chain-acyl-CoA + n CoA + n CO2 + 2n NADP(+).</text>
        <dbReference type="EC" id="2.3.1.86"/>
    </reaction>
</comment>
<dbReference type="SUPFAM" id="SSF54637">
    <property type="entry name" value="Thioesterase/thiol ester dehydrase-isomerase"/>
    <property type="match status" value="1"/>
</dbReference>
<evidence type="ECO:0000256" key="2">
    <source>
        <dbReference type="ARBA" id="ARBA00010009"/>
    </source>
</evidence>
<dbReference type="GO" id="GO:0004321">
    <property type="term" value="F:fatty-acyl-CoA synthase activity"/>
    <property type="evidence" value="ECO:0007669"/>
    <property type="project" value="UniProtKB-EC"/>
</dbReference>
<evidence type="ECO:0000256" key="3">
    <source>
        <dbReference type="ARBA" id="ARBA00022679"/>
    </source>
</evidence>
<dbReference type="Gene3D" id="1.20.930.70">
    <property type="match status" value="1"/>
</dbReference>
<evidence type="ECO:0000256" key="11">
    <source>
        <dbReference type="ARBA" id="ARBA00048462"/>
    </source>
</evidence>
<evidence type="ECO:0000256" key="5">
    <source>
        <dbReference type="ARBA" id="ARBA00022857"/>
    </source>
</evidence>
<evidence type="ECO:0000256" key="13">
    <source>
        <dbReference type="ARBA" id="ARBA00048572"/>
    </source>
</evidence>
<dbReference type="Pfam" id="PF01575">
    <property type="entry name" value="MaoC_dehydratas"/>
    <property type="match status" value="1"/>
</dbReference>
<name>A0A423XGC4_9PEZI</name>
<comment type="catalytic activity">
    <reaction evidence="11">
        <text>holo-[ACP] + malonyl-CoA = malonyl-[ACP] + CoA</text>
        <dbReference type="Rhea" id="RHEA:41792"/>
        <dbReference type="Rhea" id="RHEA-COMP:9623"/>
        <dbReference type="Rhea" id="RHEA-COMP:9685"/>
        <dbReference type="ChEBI" id="CHEBI:57287"/>
        <dbReference type="ChEBI" id="CHEBI:57384"/>
        <dbReference type="ChEBI" id="CHEBI:64479"/>
        <dbReference type="ChEBI" id="CHEBI:78449"/>
        <dbReference type="EC" id="2.3.1.39"/>
    </reaction>
</comment>
<evidence type="ECO:0000313" key="20">
    <source>
        <dbReference type="Proteomes" id="UP000285146"/>
    </source>
</evidence>
<keyword evidence="6 15" id="KW-0560">Oxidoreductase</keyword>
<dbReference type="Gene3D" id="6.20.240.10">
    <property type="match status" value="1"/>
</dbReference>
<dbReference type="InterPro" id="IPR001227">
    <property type="entry name" value="Ac_transferase_dom_sf"/>
</dbReference>
<feature type="region of interest" description="Disordered" evidence="17">
    <location>
        <begin position="1301"/>
        <end position="1322"/>
    </location>
</feature>
<dbReference type="GO" id="GO:0004313">
    <property type="term" value="F:[acyl-carrier-protein] S-acetyltransferase activity"/>
    <property type="evidence" value="ECO:0007669"/>
    <property type="project" value="UniProtKB-EC"/>
</dbReference>
<evidence type="ECO:0000256" key="15">
    <source>
        <dbReference type="PIRNR" id="PIRNR005562"/>
    </source>
</evidence>
<evidence type="ECO:0000256" key="16">
    <source>
        <dbReference type="PIRSR" id="PIRSR005562-1"/>
    </source>
</evidence>
<keyword evidence="4 15" id="KW-0378">Hydrolase</keyword>
<dbReference type="Gene3D" id="3.10.129.10">
    <property type="entry name" value="Hotdog Thioesterase"/>
    <property type="match status" value="1"/>
</dbReference>
<dbReference type="InterPro" id="IPR013565">
    <property type="entry name" value="Fas1/AflB-like_central"/>
</dbReference>
<evidence type="ECO:0000256" key="17">
    <source>
        <dbReference type="SAM" id="MobiDB-lite"/>
    </source>
</evidence>
<dbReference type="GO" id="GO:0005835">
    <property type="term" value="C:fatty acid synthase complex"/>
    <property type="evidence" value="ECO:0007669"/>
    <property type="project" value="UniProtKB-UniRule"/>
</dbReference>
<keyword evidence="9" id="KW-0511">Multifunctional enzyme</keyword>
<dbReference type="GO" id="GO:0004312">
    <property type="term" value="F:fatty acid synthase activity"/>
    <property type="evidence" value="ECO:0007669"/>
    <property type="project" value="InterPro"/>
</dbReference>
<keyword evidence="7 15" id="KW-0520">NAD</keyword>
<dbReference type="InterPro" id="IPR050830">
    <property type="entry name" value="Fungal_FAS"/>
</dbReference>
<evidence type="ECO:0000256" key="8">
    <source>
        <dbReference type="ARBA" id="ARBA00023239"/>
    </source>
</evidence>
<dbReference type="Pfam" id="PF22235">
    <property type="entry name" value="FAS1_thioest_ins"/>
    <property type="match status" value="1"/>
</dbReference>
<dbReference type="GO" id="GO:0004314">
    <property type="term" value="F:[acyl-carrier-protein] S-malonyltransferase activity"/>
    <property type="evidence" value="ECO:0007669"/>
    <property type="project" value="UniProtKB-EC"/>
</dbReference>
<feature type="active site" description="For malonyltransferase activity" evidence="16">
    <location>
        <position position="1882"/>
    </location>
</feature>
<evidence type="ECO:0000256" key="7">
    <source>
        <dbReference type="ARBA" id="ARBA00023027"/>
    </source>
</evidence>
<keyword evidence="8" id="KW-0456">Lyase</keyword>
<organism evidence="19 20">
    <name type="scientific">Cytospora leucostoma</name>
    <dbReference type="NCBI Taxonomy" id="1230097"/>
    <lineage>
        <taxon>Eukaryota</taxon>
        <taxon>Fungi</taxon>
        <taxon>Dikarya</taxon>
        <taxon>Ascomycota</taxon>
        <taxon>Pezizomycotina</taxon>
        <taxon>Sordariomycetes</taxon>
        <taxon>Sordariomycetidae</taxon>
        <taxon>Diaporthales</taxon>
        <taxon>Cytosporaceae</taxon>
        <taxon>Cytospora</taxon>
    </lineage>
</organism>
<proteinExistence type="inferred from homology"/>
<keyword evidence="20" id="KW-1185">Reference proteome</keyword>
<dbReference type="Pfam" id="PF00698">
    <property type="entry name" value="Acyl_transf_1"/>
    <property type="match status" value="1"/>
</dbReference>
<dbReference type="GO" id="GO:0016297">
    <property type="term" value="F:fatty acyl-[ACP] hydrolase activity"/>
    <property type="evidence" value="ECO:0007669"/>
    <property type="project" value="UniProtKB-EC"/>
</dbReference>
<dbReference type="GO" id="GO:0019171">
    <property type="term" value="F:(3R)-hydroxyacyl-[acyl-carrier-protein] dehydratase activity"/>
    <property type="evidence" value="ECO:0007669"/>
    <property type="project" value="UniProtKB-EC"/>
</dbReference>
<dbReference type="OrthoDB" id="4251012at2759"/>
<evidence type="ECO:0000259" key="18">
    <source>
        <dbReference type="SMART" id="SM00827"/>
    </source>
</evidence>
<evidence type="ECO:0000256" key="12">
    <source>
        <dbReference type="ARBA" id="ARBA00048536"/>
    </source>
</evidence>
<dbReference type="GO" id="GO:0006633">
    <property type="term" value="P:fatty acid biosynthetic process"/>
    <property type="evidence" value="ECO:0007669"/>
    <property type="project" value="InterPro"/>
</dbReference>
<dbReference type="InterPro" id="IPR014043">
    <property type="entry name" value="Acyl_transferase_dom"/>
</dbReference>
<evidence type="ECO:0000256" key="1">
    <source>
        <dbReference type="ARBA" id="ARBA00001055"/>
    </source>
</evidence>
<keyword evidence="3 15" id="KW-0808">Transferase</keyword>
<comment type="catalytic activity">
    <reaction evidence="14">
        <text>holo-[ACP] + acetyl-CoA = acetyl-[ACP] + CoA</text>
        <dbReference type="Rhea" id="RHEA:41788"/>
        <dbReference type="Rhea" id="RHEA-COMP:9621"/>
        <dbReference type="Rhea" id="RHEA-COMP:9685"/>
        <dbReference type="ChEBI" id="CHEBI:57287"/>
        <dbReference type="ChEBI" id="CHEBI:57288"/>
        <dbReference type="ChEBI" id="CHEBI:64479"/>
        <dbReference type="ChEBI" id="CHEBI:78446"/>
        <dbReference type="EC" id="2.3.1.38"/>
    </reaction>
</comment>
<feature type="active site" description="For acetyltransferase activity" evidence="16">
    <location>
        <position position="183"/>
    </location>
</feature>
<dbReference type="InterPro" id="IPR032088">
    <property type="entry name" value="SAT"/>
</dbReference>
<dbReference type="InterPro" id="IPR016035">
    <property type="entry name" value="Acyl_Trfase/lysoPLipase"/>
</dbReference>
<evidence type="ECO:0000256" key="9">
    <source>
        <dbReference type="ARBA" id="ARBA00023268"/>
    </source>
</evidence>
<comment type="caution">
    <text evidence="19">The sequence shown here is derived from an EMBL/GenBank/DDBJ whole genome shotgun (WGS) entry which is preliminary data.</text>
</comment>
<dbReference type="Proteomes" id="UP000285146">
    <property type="component" value="Unassembled WGS sequence"/>
</dbReference>
<evidence type="ECO:0000256" key="6">
    <source>
        <dbReference type="ARBA" id="ARBA00023002"/>
    </source>
</evidence>
<dbReference type="Gene3D" id="3.20.20.70">
    <property type="entry name" value="Aldolase class I"/>
    <property type="match status" value="1"/>
</dbReference>
<dbReference type="SUPFAM" id="SSF51395">
    <property type="entry name" value="FMN-linked oxidoreductases"/>
    <property type="match status" value="1"/>
</dbReference>
<dbReference type="PANTHER" id="PTHR10982">
    <property type="entry name" value="MALONYL COA-ACYL CARRIER PROTEIN TRANSACYLASE"/>
    <property type="match status" value="1"/>
</dbReference>
<dbReference type="InterPro" id="IPR029069">
    <property type="entry name" value="HotDog_dom_sf"/>
</dbReference>
<evidence type="ECO:0000313" key="19">
    <source>
        <dbReference type="EMBL" id="ROW15299.1"/>
    </source>
</evidence>
<evidence type="ECO:0000256" key="4">
    <source>
        <dbReference type="ARBA" id="ARBA00022801"/>
    </source>
</evidence>
<comment type="catalytic activity">
    <reaction evidence="13">
        <text>a 2,3-saturated acyl-[ACP] + NAD(+) = a (2E)-enoyl-[ACP] + NADH + H(+)</text>
        <dbReference type="Rhea" id="RHEA:10240"/>
        <dbReference type="Rhea" id="RHEA-COMP:9925"/>
        <dbReference type="Rhea" id="RHEA-COMP:9926"/>
        <dbReference type="ChEBI" id="CHEBI:15378"/>
        <dbReference type="ChEBI" id="CHEBI:57540"/>
        <dbReference type="ChEBI" id="CHEBI:57945"/>
        <dbReference type="ChEBI" id="CHEBI:78784"/>
        <dbReference type="ChEBI" id="CHEBI:78785"/>
        <dbReference type="EC" id="1.3.1.9"/>
    </reaction>
</comment>
<protein>
    <recommendedName>
        <fullName evidence="18">Malonyl-CoA:ACP transacylase (MAT) domain-containing protein</fullName>
    </recommendedName>
</protein>
<dbReference type="Gene3D" id="3.40.366.10">
    <property type="entry name" value="Malonyl-Coenzyme A Acyl Carrier Protein, domain 2"/>
    <property type="match status" value="3"/>
</dbReference>
<dbReference type="PRINTS" id="PR01483">
    <property type="entry name" value="FASYNTHASE"/>
</dbReference>
<dbReference type="InterPro" id="IPR002539">
    <property type="entry name" value="MaoC-like_dom"/>
</dbReference>
<dbReference type="Pfam" id="PF16073">
    <property type="entry name" value="SAT"/>
    <property type="match status" value="1"/>
</dbReference>
<dbReference type="SMART" id="SM00827">
    <property type="entry name" value="PKS_AT"/>
    <property type="match status" value="1"/>
</dbReference>
<dbReference type="FunFam" id="1.20.930.70:FF:000001">
    <property type="entry name" value="Fatty acid synthase beta subunit dehydratase"/>
    <property type="match status" value="1"/>
</dbReference>
<dbReference type="Gene3D" id="3.30.70.2430">
    <property type="match status" value="1"/>
</dbReference>
<dbReference type="InterPro" id="IPR016452">
    <property type="entry name" value="Fas1/AflB-like"/>
</dbReference>
<comment type="catalytic activity">
    <reaction evidence="1">
        <text>a (3R)-hydroxyacyl-[ACP] = a (2E)-enoyl-[ACP] + H2O</text>
        <dbReference type="Rhea" id="RHEA:13097"/>
        <dbReference type="Rhea" id="RHEA-COMP:9925"/>
        <dbReference type="Rhea" id="RHEA-COMP:9945"/>
        <dbReference type="ChEBI" id="CHEBI:15377"/>
        <dbReference type="ChEBI" id="CHEBI:78784"/>
        <dbReference type="ChEBI" id="CHEBI:78827"/>
        <dbReference type="EC" id="4.2.1.59"/>
    </reaction>
</comment>
<gene>
    <name evidence="19" type="ORF">VPNG_03021</name>
</gene>
<dbReference type="SUPFAM" id="SSF52151">
    <property type="entry name" value="FabD/lysophospholipase-like"/>
    <property type="match status" value="2"/>
</dbReference>
<dbReference type="Gene3D" id="2.40.128.700">
    <property type="match status" value="1"/>
</dbReference>
<dbReference type="CDD" id="cd03447">
    <property type="entry name" value="FAS_MaoC"/>
    <property type="match status" value="1"/>
</dbReference>
<dbReference type="Pfam" id="PF08354">
    <property type="entry name" value="Fas1-AflB-like_hel"/>
    <property type="match status" value="1"/>
</dbReference>
<dbReference type="PANTHER" id="PTHR10982:SF21">
    <property type="entry name" value="FATTY ACID SYNTHASE SUBUNIT BETA"/>
    <property type="match status" value="1"/>
</dbReference>
<keyword evidence="5 15" id="KW-0521">NADP</keyword>
<dbReference type="InterPro" id="IPR003965">
    <property type="entry name" value="Fatty_acid_synthase"/>
</dbReference>
<dbReference type="GO" id="GO:0004318">
    <property type="term" value="F:enoyl-[acyl-carrier-protein] reductase (NADH) activity"/>
    <property type="evidence" value="ECO:0007669"/>
    <property type="project" value="UniProtKB-UniRule"/>
</dbReference>
<sequence>MPAFIMGEKHTIEDYGSTSTTPSTSEFGYLTPAMAEPTSVKDSHTSTLPSALFAAADAGEASLAVIFGGQSTANSSCVEQAAELYKSYHPFVEALLAAIDPLLERLSTSLPELEVFFLGREISIRTWLDDPSSRPDKAFIASAAVSFPLIGLLDLMQYCIIGKELNKTPGQLRRLLSGMTGHSQGIVVASALARSDCNTWEDFVRVSTWAVELLFWIGWESHAGAPQAPLPPSTVRDSVQRGHGVPSHMLSVRGLGLLQLDSAVSACNHNLDLDSAQQKQHLRVALINGPNSYVVAGAPRFLVGLAVRLTALGGQGIDQTRVPFSQRKPSIACQFLPVSAPFHTPHLSTPAERVKSRFAITETGSGRGFLTIHDLDLTVFHTETGRDLRDEYEGTANLAHVLVDAIATKTLDWPKTLGMTRNEKNRDSEQSWISHIIVLGSGRLSTMVHQTVDGLAIRVIDGTSFQVPSDNDGNTVEIGSRSELFAHDLAPWQLKPQTWKDKFTPRVHKTFQDVSSNVVNPSSLSAAKAVEDSTMPYTYSVETRLNHILNAPPVMVAGMTPTTVHPDFVGAVIKAGYHVELAGGGYFNPTDMAAAIDTLIADIPGGRGITINLIYASPVAMGWQIPLLQSLIRRGVQIEGLTIGAGVPSPEVVAGYIQNLGCEAGTGAGGLRHISFKPGTAEGIRDVISIAKSHPTFPIIVQWTGGRGGGHHSTEDFHEPLLETYGEMRRCDNIYLIVGSGFGDGAGMMPYFTGEWSLKFGRPAMPVDGILMGSRMMIAREAHTSPQAKALLLEYPGVKDADWEVTYAAWNSERAKGASVVTVVSEMGQPIHKLATRGVQLWKELDETIFRLPRSERKPALQQRKSELIRRLNADSHRPWFGRDASGNPVDLEDMTYTEVLSRIVQLMYIHHQQRWIDVSYQELFQDFAVRVLERLSHDTYHPLATATLQLRFSSNSPHKLLVKVIAACPEASTQILHPEDARVFINMCRARGRKPANFILDLDEDFEHWFKKDSLWQSEDVDAVIDQDANRVCILQSPVSLGYSTRSDQSVKEILDEVQRQLGSLIQVQRADLRAERQPQSAISTSTSEWVEDGMPPPISAVSGARIDRTRSHLVFRPVVDNLDHEVWLGLLRNYISSPALSAVLSDTIVFRVKSNLATPAQGNCFRQTFAPRHGISVHVHVSEDELLLVDDKDHHSNTSVLLRVSVSRSSPREPVVGASGSADIRIQLYHHHGSTFDFRGDAGHAAINNPTQLMLDWKYDASSCRLLDTMEDEDRDRRIQNFFAQLWLPKKLADHSLIPSRPLGATSDNKKLQQPHQQQQKTPFTAIVLPQVYETLHAAIGQAFGSASPIPRLQKGSPIAIEAAVVAAWDALIHPLVLPELRGDLLRLVHRSISVRIEAGEAPLSVGDALTCESHVRAITLEPSGKSIKVQVDVIRESGRKAVTISGEFFIRGHFEDWQDTFRNDDREFEVYVGSIVDEAVLRDRDWFLLDSTATAASESLVGKTLVFKLSTHTRFKDQSSFSYIKTHGTVAQKMWNGAIKPIGSVLFETGQDQSCSGGDPVIDFLSRKGQEFRVGDGGFAKVPLQNPGWDGDAERTVTAPTQRQSRLYANVSGDLNPIHTSPVFAALAEIPGNTTIVHGMYTVAVCRQVVEDLCGISTSPEARSRLRSFSADLVGMVRPGDKLRVGIMHEAMLGGRMILQVTARLAATGEVVLQGEAEVEQPATAYVFTGQGSQSQGMGMALYESSPVAKALWDQMDAFLMDQFGWSIMHIVKNNPTELTIYFGGPQGQKVLRNYLAMTAEVPVPGIDGTGSSSTRTEIRPLIPDITPDSESYTFRDSRGLVHATQFAQPAIMILEKATIEHLKANGLLQQGATFAGHSLGEWSAISSMSEFVEFSATMKIGFYRGLLMHFAVPRDAGGQTGYSMVAVNPKRTGPGFDDTALRTVVGHIAQASGQLMEIVNFNVEAEQYVCAGHVRNIHVLTKVLDALAMRVFTIDDIQAFLGASSDKDRGLTRLGQQVVALVNSSQSLALDVVLRRGRATIPLTAIDIPFHSNILRPGIAAFRRILETLIRVEDFRPELVVGKWITNVMGKEFSLGVDYLQKAAEVTSSTVLEEIVRQITAE</sequence>
<feature type="domain" description="Malonyl-CoA:ACP transacylase (MAT)" evidence="18">
    <location>
        <begin position="1730"/>
        <end position="2042"/>
    </location>
</feature>
<dbReference type="InParanoid" id="A0A423XGC4"/>
<dbReference type="Gene3D" id="6.10.60.10">
    <property type="match status" value="1"/>
</dbReference>
<accession>A0A423XGC4</accession>
<reference evidence="19 20" key="1">
    <citation type="submission" date="2015-09" db="EMBL/GenBank/DDBJ databases">
        <title>Host preference determinants of Valsa canker pathogens revealed by comparative genomics.</title>
        <authorList>
            <person name="Yin Z."/>
            <person name="Huang L."/>
        </authorList>
    </citation>
    <scope>NUCLEOTIDE SEQUENCE [LARGE SCALE GENOMIC DNA]</scope>
    <source>
        <strain evidence="19 20">SXYLt</strain>
    </source>
</reference>
<evidence type="ECO:0000256" key="14">
    <source>
        <dbReference type="ARBA" id="ARBA00048835"/>
    </source>
</evidence>
<comment type="catalytic activity">
    <reaction evidence="12">
        <text>(9Z)-octadecenoyl-[ACP] + H2O = (9Z)-octadecenoate + holo-[ACP] + H(+)</text>
        <dbReference type="Rhea" id="RHEA:15057"/>
        <dbReference type="Rhea" id="RHEA-COMP:9685"/>
        <dbReference type="Rhea" id="RHEA-COMP:9924"/>
        <dbReference type="ChEBI" id="CHEBI:15377"/>
        <dbReference type="ChEBI" id="CHEBI:15378"/>
        <dbReference type="ChEBI" id="CHEBI:30823"/>
        <dbReference type="ChEBI" id="CHEBI:64479"/>
        <dbReference type="ChEBI" id="CHEBI:78783"/>
        <dbReference type="EC" id="3.1.2.14"/>
    </reaction>
</comment>
<comment type="similarity">
    <text evidence="2 15">Belongs to the fungal fatty acid synthetase subunit beta family.</text>
</comment>
<dbReference type="EMBL" id="LKEB01000010">
    <property type="protein sequence ID" value="ROW15299.1"/>
    <property type="molecule type" value="Genomic_DNA"/>
</dbReference>
<dbReference type="PIRSF" id="PIRSF005562">
    <property type="entry name" value="FAS_yeast_beta"/>
    <property type="match status" value="1"/>
</dbReference>